<dbReference type="SUPFAM" id="SSF52768">
    <property type="entry name" value="Arginase/deacetylase"/>
    <property type="match status" value="1"/>
</dbReference>
<dbReference type="Proteomes" id="UP000316621">
    <property type="component" value="Chromosome 4"/>
</dbReference>
<evidence type="ECO:0000256" key="4">
    <source>
        <dbReference type="ARBA" id="ARBA00022853"/>
    </source>
</evidence>
<evidence type="ECO:0000313" key="10">
    <source>
        <dbReference type="EMBL" id="RZC58510.1"/>
    </source>
</evidence>
<organism evidence="10 11">
    <name type="scientific">Papaver somniferum</name>
    <name type="common">Opium poppy</name>
    <dbReference type="NCBI Taxonomy" id="3469"/>
    <lineage>
        <taxon>Eukaryota</taxon>
        <taxon>Viridiplantae</taxon>
        <taxon>Streptophyta</taxon>
        <taxon>Embryophyta</taxon>
        <taxon>Tracheophyta</taxon>
        <taxon>Spermatophyta</taxon>
        <taxon>Magnoliopsida</taxon>
        <taxon>Ranunculales</taxon>
        <taxon>Papaveraceae</taxon>
        <taxon>Papaveroideae</taxon>
        <taxon>Papaver</taxon>
    </lineage>
</organism>
<evidence type="ECO:0000256" key="6">
    <source>
        <dbReference type="PIRNR" id="PIRNR037913"/>
    </source>
</evidence>
<evidence type="ECO:0000256" key="3">
    <source>
        <dbReference type="ARBA" id="ARBA00022801"/>
    </source>
</evidence>
<keyword evidence="6" id="KW-0805">Transcription regulation</keyword>
<sequence length="424" mass="47645">MEEDLSGNSLPTAGTDGRKRNVSYFYEPKIGNYFYGQNHPMIPHRIRMTHSLVLHYGLHNSMELNVPVPATPEAIRKFHSDDYVNFLSSVSPESLLDDIPSVDLRRFNVGGDCPVFEGLFGFCQASAGGSLCCCASGFCYANDIVLGILELLKSHKVKRVSAIQVVLTIVWVFVMLKSRVLYVDIDVHHGDGVEEAFFTTDRVMTVSFHKFGDYFPGTGNIEDIGIGGGEYYALNVPLKDGIDDDSFRNLFRPIIKKVMEVYQPEAVVLQCGADSLSGDRLGRFNLSVKGHANCLRYLRSFNVPLMVLGGGGYTIRNVSRCWCYETAVAVGKEPAEILPRNEYYDYFDPDHTLHGKTSGMKNQNKPEELNKIRDSLLEQLSKIQHVPSVQFRERPPTTKPPEEEEEDIDKRSKPRIWDGESEEG</sequence>
<dbReference type="PRINTS" id="PR01271">
    <property type="entry name" value="HISDACETLASE"/>
</dbReference>
<dbReference type="OMA" id="MIPHRIR"/>
<accession>A0A4Y7JET1</accession>
<dbReference type="STRING" id="3469.A0A4Y7JET1"/>
<comment type="cofactor">
    <cofactor evidence="1">
        <name>Zn(2+)</name>
        <dbReference type="ChEBI" id="CHEBI:29105"/>
    </cofactor>
</comment>
<feature type="domain" description="Histone deacetylase" evidence="9">
    <location>
        <begin position="178"/>
        <end position="327"/>
    </location>
</feature>
<evidence type="ECO:0000256" key="8">
    <source>
        <dbReference type="SAM" id="MobiDB-lite"/>
    </source>
</evidence>
<dbReference type="Gene3D" id="3.40.800.20">
    <property type="entry name" value="Histone deacetylase domain"/>
    <property type="match status" value="2"/>
</dbReference>
<dbReference type="PRINTS" id="PR01270">
    <property type="entry name" value="HDASUPER"/>
</dbReference>
<feature type="region of interest" description="Disordered" evidence="8">
    <location>
        <begin position="384"/>
        <end position="424"/>
    </location>
</feature>
<evidence type="ECO:0000259" key="9">
    <source>
        <dbReference type="Pfam" id="PF00850"/>
    </source>
</evidence>
<comment type="catalytic activity">
    <reaction evidence="5 6">
        <text>N(6)-acetyl-L-lysyl-[histone] + H2O = L-lysyl-[histone] + acetate</text>
        <dbReference type="Rhea" id="RHEA:58196"/>
        <dbReference type="Rhea" id="RHEA-COMP:9845"/>
        <dbReference type="Rhea" id="RHEA-COMP:11338"/>
        <dbReference type="ChEBI" id="CHEBI:15377"/>
        <dbReference type="ChEBI" id="CHEBI:29969"/>
        <dbReference type="ChEBI" id="CHEBI:30089"/>
        <dbReference type="ChEBI" id="CHEBI:61930"/>
        <dbReference type="EC" id="3.5.1.98"/>
    </reaction>
</comment>
<dbReference type="PIRSF" id="PIRSF037913">
    <property type="entry name" value="His_deacetylse_1"/>
    <property type="match status" value="1"/>
</dbReference>
<dbReference type="GO" id="GO:0000118">
    <property type="term" value="C:histone deacetylase complex"/>
    <property type="evidence" value="ECO:0007669"/>
    <property type="project" value="UniProtKB-ARBA"/>
</dbReference>
<dbReference type="EMBL" id="CM010718">
    <property type="protein sequence ID" value="RZC58510.1"/>
    <property type="molecule type" value="Genomic_DNA"/>
</dbReference>
<dbReference type="Pfam" id="PF00850">
    <property type="entry name" value="Hist_deacetyl"/>
    <property type="match status" value="2"/>
</dbReference>
<proteinExistence type="inferred from homology"/>
<name>A0A4Y7JET1_PAPSO</name>
<dbReference type="EC" id="3.5.1.98" evidence="2 6"/>
<keyword evidence="4 6" id="KW-0156">Chromatin regulator</keyword>
<gene>
    <name evidence="10" type="ORF">C5167_005808</name>
</gene>
<dbReference type="InterPro" id="IPR023801">
    <property type="entry name" value="His_deacetylse_dom"/>
</dbReference>
<feature type="compositionally biased region" description="Basic and acidic residues" evidence="8">
    <location>
        <begin position="408"/>
        <end position="418"/>
    </location>
</feature>
<evidence type="ECO:0000256" key="5">
    <source>
        <dbReference type="ARBA" id="ARBA00048287"/>
    </source>
</evidence>
<dbReference type="InterPro" id="IPR023696">
    <property type="entry name" value="Ureohydrolase_dom_sf"/>
</dbReference>
<evidence type="ECO:0000256" key="7">
    <source>
        <dbReference type="PIRSR" id="PIRSR037913-3"/>
    </source>
</evidence>
<protein>
    <recommendedName>
        <fullName evidence="2 6">Histone deacetylase</fullName>
        <ecNumber evidence="2 6">3.5.1.98</ecNumber>
    </recommendedName>
</protein>
<dbReference type="GO" id="GO:0046872">
    <property type="term" value="F:metal ion binding"/>
    <property type="evidence" value="ECO:0007669"/>
    <property type="project" value="UniProtKB-KW"/>
</dbReference>
<feature type="binding site" evidence="7">
    <location>
        <position position="188"/>
    </location>
    <ligand>
        <name>a divalent metal cation</name>
        <dbReference type="ChEBI" id="CHEBI:60240"/>
    </ligand>
</feature>
<feature type="binding site" evidence="7">
    <location>
        <position position="274"/>
    </location>
    <ligand>
        <name>a divalent metal cation</name>
        <dbReference type="ChEBI" id="CHEBI:60240"/>
    </ligand>
</feature>
<keyword evidence="6" id="KW-0804">Transcription</keyword>
<comment type="similarity">
    <text evidence="6">Belongs to the histone deacetylase family. HD Type 1 subfamily.</text>
</comment>
<comment type="subcellular location">
    <subcellularLocation>
        <location evidence="6">Nucleus</location>
    </subcellularLocation>
</comment>
<dbReference type="InterPro" id="IPR000286">
    <property type="entry name" value="HDACs"/>
</dbReference>
<feature type="domain" description="Histone deacetylase" evidence="9">
    <location>
        <begin position="39"/>
        <end position="133"/>
    </location>
</feature>
<dbReference type="InterPro" id="IPR037138">
    <property type="entry name" value="His_deacetylse_dom_sf"/>
</dbReference>
<keyword evidence="6" id="KW-0539">Nucleus</keyword>
<dbReference type="Gramene" id="RZC58510">
    <property type="protein sequence ID" value="RZC58510"/>
    <property type="gene ID" value="C5167_005808"/>
</dbReference>
<keyword evidence="7" id="KW-0479">Metal-binding</keyword>
<keyword evidence="3 6" id="KW-0378">Hydrolase</keyword>
<keyword evidence="11" id="KW-1185">Reference proteome</keyword>
<feature type="binding site" evidence="7">
    <location>
        <position position="186"/>
    </location>
    <ligand>
        <name>a divalent metal cation</name>
        <dbReference type="ChEBI" id="CHEBI:60240"/>
    </ligand>
</feature>
<reference evidence="10 11" key="1">
    <citation type="journal article" date="2018" name="Science">
        <title>The opium poppy genome and morphinan production.</title>
        <authorList>
            <person name="Guo L."/>
            <person name="Winzer T."/>
            <person name="Yang X."/>
            <person name="Li Y."/>
            <person name="Ning Z."/>
            <person name="He Z."/>
            <person name="Teodor R."/>
            <person name="Lu Y."/>
            <person name="Bowser T.A."/>
            <person name="Graham I.A."/>
            <person name="Ye K."/>
        </authorList>
    </citation>
    <scope>NUCLEOTIDE SEQUENCE [LARGE SCALE GENOMIC DNA]</scope>
    <source>
        <strain evidence="11">cv. HN1</strain>
        <tissue evidence="10">Leaves</tissue>
    </source>
</reference>
<dbReference type="PANTHER" id="PTHR10625">
    <property type="entry name" value="HISTONE DEACETYLASE HDAC1-RELATED"/>
    <property type="match status" value="1"/>
</dbReference>
<dbReference type="PANTHER" id="PTHR10625:SF10">
    <property type="entry name" value="HISTONE DEACETYLASE HDAC1"/>
    <property type="match status" value="1"/>
</dbReference>
<evidence type="ECO:0000256" key="1">
    <source>
        <dbReference type="ARBA" id="ARBA00001947"/>
    </source>
</evidence>
<dbReference type="InterPro" id="IPR003084">
    <property type="entry name" value="HDAC_I/II"/>
</dbReference>
<dbReference type="CDD" id="cd09991">
    <property type="entry name" value="HDAC_classI"/>
    <property type="match status" value="1"/>
</dbReference>
<evidence type="ECO:0000256" key="2">
    <source>
        <dbReference type="ARBA" id="ARBA00012111"/>
    </source>
</evidence>
<dbReference type="GO" id="GO:0141221">
    <property type="term" value="F:histone deacetylase activity, hydrolytic mechanism"/>
    <property type="evidence" value="ECO:0007669"/>
    <property type="project" value="UniProtKB-EC"/>
</dbReference>
<dbReference type="GO" id="GO:0040029">
    <property type="term" value="P:epigenetic regulation of gene expression"/>
    <property type="evidence" value="ECO:0007669"/>
    <property type="project" value="TreeGrafter"/>
</dbReference>
<dbReference type="AlphaFoldDB" id="A0A4Y7JET1"/>
<evidence type="ECO:0000313" key="11">
    <source>
        <dbReference type="Proteomes" id="UP000316621"/>
    </source>
</evidence>